<name>A0A9D4K8Z9_DREPO</name>
<dbReference type="Proteomes" id="UP000828390">
    <property type="component" value="Unassembled WGS sequence"/>
</dbReference>
<organism evidence="1 2">
    <name type="scientific">Dreissena polymorpha</name>
    <name type="common">Zebra mussel</name>
    <name type="synonym">Mytilus polymorpha</name>
    <dbReference type="NCBI Taxonomy" id="45954"/>
    <lineage>
        <taxon>Eukaryota</taxon>
        <taxon>Metazoa</taxon>
        <taxon>Spiralia</taxon>
        <taxon>Lophotrochozoa</taxon>
        <taxon>Mollusca</taxon>
        <taxon>Bivalvia</taxon>
        <taxon>Autobranchia</taxon>
        <taxon>Heteroconchia</taxon>
        <taxon>Euheterodonta</taxon>
        <taxon>Imparidentia</taxon>
        <taxon>Neoheterodontei</taxon>
        <taxon>Myida</taxon>
        <taxon>Dreissenoidea</taxon>
        <taxon>Dreissenidae</taxon>
        <taxon>Dreissena</taxon>
    </lineage>
</organism>
<keyword evidence="2" id="KW-1185">Reference proteome</keyword>
<comment type="caution">
    <text evidence="1">The sequence shown here is derived from an EMBL/GenBank/DDBJ whole genome shotgun (WGS) entry which is preliminary data.</text>
</comment>
<accession>A0A9D4K8Z9</accession>
<evidence type="ECO:0000313" key="1">
    <source>
        <dbReference type="EMBL" id="KAH3835144.1"/>
    </source>
</evidence>
<evidence type="ECO:0000313" key="2">
    <source>
        <dbReference type="Proteomes" id="UP000828390"/>
    </source>
</evidence>
<dbReference type="EMBL" id="JAIWYP010000004">
    <property type="protein sequence ID" value="KAH3835144.1"/>
    <property type="molecule type" value="Genomic_DNA"/>
</dbReference>
<reference evidence="1" key="2">
    <citation type="submission" date="2020-11" db="EMBL/GenBank/DDBJ databases">
        <authorList>
            <person name="McCartney M.A."/>
            <person name="Auch B."/>
            <person name="Kono T."/>
            <person name="Mallez S."/>
            <person name="Becker A."/>
            <person name="Gohl D.M."/>
            <person name="Silverstein K.A.T."/>
            <person name="Koren S."/>
            <person name="Bechman K.B."/>
            <person name="Herman A."/>
            <person name="Abrahante J.E."/>
            <person name="Garbe J."/>
        </authorList>
    </citation>
    <scope>NUCLEOTIDE SEQUENCE</scope>
    <source>
        <strain evidence="1">Duluth1</strain>
        <tissue evidence="1">Whole animal</tissue>
    </source>
</reference>
<proteinExistence type="predicted"/>
<dbReference type="AlphaFoldDB" id="A0A9D4K8Z9"/>
<reference evidence="1" key="1">
    <citation type="journal article" date="2019" name="bioRxiv">
        <title>The Genome of the Zebra Mussel, Dreissena polymorpha: A Resource for Invasive Species Research.</title>
        <authorList>
            <person name="McCartney M.A."/>
            <person name="Auch B."/>
            <person name="Kono T."/>
            <person name="Mallez S."/>
            <person name="Zhang Y."/>
            <person name="Obille A."/>
            <person name="Becker A."/>
            <person name="Abrahante J.E."/>
            <person name="Garbe J."/>
            <person name="Badalamenti J.P."/>
            <person name="Herman A."/>
            <person name="Mangelson H."/>
            <person name="Liachko I."/>
            <person name="Sullivan S."/>
            <person name="Sone E.D."/>
            <person name="Koren S."/>
            <person name="Silverstein K.A.T."/>
            <person name="Beckman K.B."/>
            <person name="Gohl D.M."/>
        </authorList>
    </citation>
    <scope>NUCLEOTIDE SEQUENCE</scope>
    <source>
        <strain evidence="1">Duluth1</strain>
        <tissue evidence="1">Whole animal</tissue>
    </source>
</reference>
<sequence>MQQPTDIVLDQSKYVENIKSGSLDTERVQQKEDMLTTEEQSRYRQIIGQINWVVQGTRPDLAFELIDLSTKLKQATVGDLTRAV</sequence>
<protein>
    <submittedName>
        <fullName evidence="1">Uncharacterized protein</fullName>
    </submittedName>
</protein>
<gene>
    <name evidence="1" type="ORF">DPMN_108488</name>
</gene>